<keyword evidence="2" id="KW-1185">Reference proteome</keyword>
<comment type="caution">
    <text evidence="1">The sequence shown here is derived from an EMBL/GenBank/DDBJ whole genome shotgun (WGS) entry which is preliminary data.</text>
</comment>
<evidence type="ECO:0000313" key="2">
    <source>
        <dbReference type="Proteomes" id="UP001295794"/>
    </source>
</evidence>
<feature type="non-terminal residue" evidence="1">
    <location>
        <position position="80"/>
    </location>
</feature>
<dbReference type="AlphaFoldDB" id="A0AAD2K0D2"/>
<sequence length="80" mass="8753">KTARAAYIADRRRTCAMHIYQFNHARATLSQIWSLMCPAVPPVLCSADSGIHPASMIPSETTFSDSVMGCNIVHPSSYLV</sequence>
<dbReference type="Proteomes" id="UP001295794">
    <property type="component" value="Unassembled WGS sequence"/>
</dbReference>
<reference evidence="1" key="1">
    <citation type="submission" date="2023-11" db="EMBL/GenBank/DDBJ databases">
        <authorList>
            <person name="De Vega J J."/>
            <person name="De Vega J J."/>
        </authorList>
    </citation>
    <scope>NUCLEOTIDE SEQUENCE</scope>
</reference>
<evidence type="ECO:0000313" key="1">
    <source>
        <dbReference type="EMBL" id="CAK5271586.1"/>
    </source>
</evidence>
<dbReference type="EMBL" id="CAVNYO010000174">
    <property type="protein sequence ID" value="CAK5271586.1"/>
    <property type="molecule type" value="Genomic_DNA"/>
</dbReference>
<accession>A0AAD2K0D2</accession>
<organism evidence="1 2">
    <name type="scientific">Mycena citricolor</name>
    <dbReference type="NCBI Taxonomy" id="2018698"/>
    <lineage>
        <taxon>Eukaryota</taxon>
        <taxon>Fungi</taxon>
        <taxon>Dikarya</taxon>
        <taxon>Basidiomycota</taxon>
        <taxon>Agaricomycotina</taxon>
        <taxon>Agaricomycetes</taxon>
        <taxon>Agaricomycetidae</taxon>
        <taxon>Agaricales</taxon>
        <taxon>Marasmiineae</taxon>
        <taxon>Mycenaceae</taxon>
        <taxon>Mycena</taxon>
    </lineage>
</organism>
<protein>
    <submittedName>
        <fullName evidence="1">Uncharacterized protein</fullName>
    </submittedName>
</protein>
<gene>
    <name evidence="1" type="ORF">MYCIT1_LOCUS16748</name>
</gene>
<name>A0AAD2K0D2_9AGAR</name>
<proteinExistence type="predicted"/>
<feature type="non-terminal residue" evidence="1">
    <location>
        <position position="1"/>
    </location>
</feature>